<keyword evidence="2" id="KW-0472">Membrane</keyword>
<evidence type="ECO:0000256" key="1">
    <source>
        <dbReference type="SAM" id="MobiDB-lite"/>
    </source>
</evidence>
<dbReference type="EMBL" id="JBHLSV010000010">
    <property type="protein sequence ID" value="MFC0674256.1"/>
    <property type="molecule type" value="Genomic_DNA"/>
</dbReference>
<dbReference type="Proteomes" id="UP001589793">
    <property type="component" value="Unassembled WGS sequence"/>
</dbReference>
<dbReference type="RefSeq" id="WP_376980190.1">
    <property type="nucleotide sequence ID" value="NZ_JBHLSV010000010.1"/>
</dbReference>
<evidence type="ECO:0000313" key="3">
    <source>
        <dbReference type="EMBL" id="MFC0674256.1"/>
    </source>
</evidence>
<feature type="compositionally biased region" description="Low complexity" evidence="1">
    <location>
        <begin position="309"/>
        <end position="324"/>
    </location>
</feature>
<reference evidence="3 4" key="1">
    <citation type="submission" date="2024-09" db="EMBL/GenBank/DDBJ databases">
        <authorList>
            <person name="Sun Q."/>
            <person name="Mori K."/>
        </authorList>
    </citation>
    <scope>NUCLEOTIDE SEQUENCE [LARGE SCALE GENOMIC DNA]</scope>
    <source>
        <strain evidence="3 4">CICC 10874</strain>
    </source>
</reference>
<gene>
    <name evidence="3" type="ORF">ACFFF6_09850</name>
</gene>
<feature type="compositionally biased region" description="Basic residues" evidence="1">
    <location>
        <begin position="261"/>
        <end position="270"/>
    </location>
</feature>
<sequence length="456" mass="47588">MDAPDARGEDGARLRVVDPEAAEASRGGRLRYEDADRRETLLPGGAGVELEVSCRTAAGRDGIARESRLLQELAAEGVRAAPVLRALGSEGHRRETGCPLRPGSGRRADRDGAPGPLEQAALGAARSDLEALLEAVHRRGLLLGLTAGEGVAVRADGSVLVDVLRNLRDGDGPRERLADLLWIDSVLHDEARTLKRPRPAEAVGQALPYGGAPPEETPDIVRGVPSALTRGSPWRRIDPEDPPPQEPGTENGARCSGGSGRRARASRRRAPMGAVVAGVSTVAAAGSLLMVIVLPTGGDAEPVLEAPAASASGGASPMPAVAGAEPASDPGRTGLEDPRQVLAELVDARRAYLLEGGTRTVAAPGSPAARADAQIREDYRGRTVQGWTMTVLEAEVMSIDEPSGTAVVRALIEESPYTLLSADGSRQEVAGTGEAWVEVQLERAGGRWLIREVAPV</sequence>
<proteinExistence type="predicted"/>
<feature type="compositionally biased region" description="Basic and acidic residues" evidence="1">
    <location>
        <begin position="1"/>
        <end position="18"/>
    </location>
</feature>
<comment type="caution">
    <text evidence="3">The sequence shown here is derived from an EMBL/GenBank/DDBJ whole genome shotgun (WGS) entry which is preliminary data.</text>
</comment>
<accession>A0ABV6RB91</accession>
<evidence type="ECO:0000256" key="2">
    <source>
        <dbReference type="SAM" id="Phobius"/>
    </source>
</evidence>
<feature type="region of interest" description="Disordered" evidence="1">
    <location>
        <begin position="1"/>
        <end position="29"/>
    </location>
</feature>
<evidence type="ECO:0000313" key="4">
    <source>
        <dbReference type="Proteomes" id="UP001589793"/>
    </source>
</evidence>
<evidence type="ECO:0008006" key="5">
    <source>
        <dbReference type="Google" id="ProtNLM"/>
    </source>
</evidence>
<feature type="region of interest" description="Disordered" evidence="1">
    <location>
        <begin position="203"/>
        <end position="271"/>
    </location>
</feature>
<protein>
    <recommendedName>
        <fullName evidence="5">ARC6 IMS domain-containing protein</fullName>
    </recommendedName>
</protein>
<keyword evidence="2" id="KW-1133">Transmembrane helix</keyword>
<keyword evidence="4" id="KW-1185">Reference proteome</keyword>
<feature type="region of interest" description="Disordered" evidence="1">
    <location>
        <begin position="90"/>
        <end position="116"/>
    </location>
</feature>
<feature type="transmembrane region" description="Helical" evidence="2">
    <location>
        <begin position="270"/>
        <end position="294"/>
    </location>
</feature>
<feature type="region of interest" description="Disordered" evidence="1">
    <location>
        <begin position="309"/>
        <end position="333"/>
    </location>
</feature>
<name>A0ABV6RB91_9MICO</name>
<organism evidence="3 4">
    <name type="scientific">Brachybacterium hainanense</name>
    <dbReference type="NCBI Taxonomy" id="1541174"/>
    <lineage>
        <taxon>Bacteria</taxon>
        <taxon>Bacillati</taxon>
        <taxon>Actinomycetota</taxon>
        <taxon>Actinomycetes</taxon>
        <taxon>Micrococcales</taxon>
        <taxon>Dermabacteraceae</taxon>
        <taxon>Brachybacterium</taxon>
    </lineage>
</organism>
<keyword evidence="2" id="KW-0812">Transmembrane</keyword>